<reference evidence="1" key="1">
    <citation type="journal article" date="2020" name="mSystems">
        <title>Genome- and Community-Level Interaction Insights into Carbon Utilization and Element Cycling Functions of Hydrothermarchaeota in Hydrothermal Sediment.</title>
        <authorList>
            <person name="Zhou Z."/>
            <person name="Liu Y."/>
            <person name="Xu W."/>
            <person name="Pan J."/>
            <person name="Luo Z.H."/>
            <person name="Li M."/>
        </authorList>
    </citation>
    <scope>NUCLEOTIDE SEQUENCE [LARGE SCALE GENOMIC DNA]</scope>
    <source>
        <strain evidence="1">HyVt-485</strain>
    </source>
</reference>
<dbReference type="EMBL" id="DRMJ01000060">
    <property type="protein sequence ID" value="HHL42229.1"/>
    <property type="molecule type" value="Genomic_DNA"/>
</dbReference>
<accession>A0A7C5LT78</accession>
<dbReference type="Gene3D" id="3.40.630.40">
    <property type="entry name" value="Zn-dependent exopeptidases"/>
    <property type="match status" value="1"/>
</dbReference>
<comment type="caution">
    <text evidence="1">The sequence shown here is derived from an EMBL/GenBank/DDBJ whole genome shotgun (WGS) entry which is preliminary data.</text>
</comment>
<gene>
    <name evidence="1" type="ORF">ENJ42_01300</name>
</gene>
<sequence>MFKDAPFIHLPATTPSAVFVFCDHATNHIPQSLKQLGLSDIDLNRHIAWDIGAETVTRMFCKTFGCSALLAGFSRLVIDPNRSLDSLDLIPETSDGTRIPGNQNLTPVEREFRINTFYKPYHLALETELDQVVAGAIDPLIISIHSFTREMASGLSRELDIGLLWKVDKSKAERVKAEIEAVHPYRIELNQPYSALKLNHTMDQHVIPRGLRHITLEICQDLIDTEQRAALMAQHLTQALRHFIYG</sequence>
<dbReference type="InterPro" id="IPR011227">
    <property type="entry name" value="UCP029730"/>
</dbReference>
<dbReference type="Pfam" id="PF05013">
    <property type="entry name" value="FGase"/>
    <property type="match status" value="1"/>
</dbReference>
<organism evidence="1">
    <name type="scientific">Hellea balneolensis</name>
    <dbReference type="NCBI Taxonomy" id="287478"/>
    <lineage>
        <taxon>Bacteria</taxon>
        <taxon>Pseudomonadati</taxon>
        <taxon>Pseudomonadota</taxon>
        <taxon>Alphaproteobacteria</taxon>
        <taxon>Maricaulales</taxon>
        <taxon>Robiginitomaculaceae</taxon>
        <taxon>Hellea</taxon>
    </lineage>
</organism>
<dbReference type="InterPro" id="IPR007709">
    <property type="entry name" value="N-FG_amidohydro"/>
</dbReference>
<dbReference type="SUPFAM" id="SSF53187">
    <property type="entry name" value="Zn-dependent exopeptidases"/>
    <property type="match status" value="1"/>
</dbReference>
<name>A0A7C5LT78_9PROT</name>
<proteinExistence type="predicted"/>
<dbReference type="Proteomes" id="UP000885830">
    <property type="component" value="Unassembled WGS sequence"/>
</dbReference>
<evidence type="ECO:0000313" key="1">
    <source>
        <dbReference type="EMBL" id="HHL42229.1"/>
    </source>
</evidence>
<dbReference type="AlphaFoldDB" id="A0A7C5LT78"/>
<protein>
    <submittedName>
        <fullName evidence="1">N-formylglutamate amidohydrolase</fullName>
    </submittedName>
</protein>
<dbReference type="PIRSF" id="PIRSF029730">
    <property type="entry name" value="UCP029730"/>
    <property type="match status" value="1"/>
</dbReference>